<dbReference type="PANTHER" id="PTHR42788:SF19">
    <property type="entry name" value="ALIPHATIC SULFONATES IMPORT ATP-BINDING PROTEIN SSUB 2"/>
    <property type="match status" value="1"/>
</dbReference>
<comment type="similarity">
    <text evidence="1">Belongs to the ABC transporter superfamily.</text>
</comment>
<dbReference type="PROSITE" id="PS50893">
    <property type="entry name" value="ABC_TRANSPORTER_2"/>
    <property type="match status" value="1"/>
</dbReference>
<dbReference type="InterPro" id="IPR050166">
    <property type="entry name" value="ABC_transporter_ATP-bind"/>
</dbReference>
<evidence type="ECO:0000259" key="5">
    <source>
        <dbReference type="PROSITE" id="PS50893"/>
    </source>
</evidence>
<dbReference type="InterPro" id="IPR027417">
    <property type="entry name" value="P-loop_NTPase"/>
</dbReference>
<dbReference type="PANTHER" id="PTHR42788">
    <property type="entry name" value="TAURINE IMPORT ATP-BINDING PROTEIN-RELATED"/>
    <property type="match status" value="1"/>
</dbReference>
<protein>
    <submittedName>
        <fullName evidence="6">ABC transporter ATP-binding protein</fullName>
    </submittedName>
</protein>
<name>A0A369TF53_9PROT</name>
<feature type="domain" description="ABC transporter" evidence="5">
    <location>
        <begin position="10"/>
        <end position="234"/>
    </location>
</feature>
<dbReference type="PROSITE" id="PS00211">
    <property type="entry name" value="ABC_TRANSPORTER_1"/>
    <property type="match status" value="1"/>
</dbReference>
<dbReference type="Pfam" id="PF00005">
    <property type="entry name" value="ABC_tran"/>
    <property type="match status" value="1"/>
</dbReference>
<gene>
    <name evidence="6" type="ORF">DRB17_01570</name>
</gene>
<keyword evidence="2" id="KW-0813">Transport</keyword>
<dbReference type="AlphaFoldDB" id="A0A369TF53"/>
<dbReference type="InterPro" id="IPR017871">
    <property type="entry name" value="ABC_transporter-like_CS"/>
</dbReference>
<evidence type="ECO:0000256" key="3">
    <source>
        <dbReference type="ARBA" id="ARBA00022741"/>
    </source>
</evidence>
<evidence type="ECO:0000313" key="7">
    <source>
        <dbReference type="Proteomes" id="UP000253941"/>
    </source>
</evidence>
<dbReference type="RefSeq" id="WP_114580393.1">
    <property type="nucleotide sequence ID" value="NZ_QPMH01000001.1"/>
</dbReference>
<evidence type="ECO:0000256" key="2">
    <source>
        <dbReference type="ARBA" id="ARBA00022448"/>
    </source>
</evidence>
<evidence type="ECO:0000256" key="1">
    <source>
        <dbReference type="ARBA" id="ARBA00005417"/>
    </source>
</evidence>
<dbReference type="Proteomes" id="UP000253941">
    <property type="component" value="Unassembled WGS sequence"/>
</dbReference>
<dbReference type="InterPro" id="IPR003439">
    <property type="entry name" value="ABC_transporter-like_ATP-bd"/>
</dbReference>
<proteinExistence type="inferred from homology"/>
<keyword evidence="3" id="KW-0547">Nucleotide-binding</keyword>
<dbReference type="SUPFAM" id="SSF52540">
    <property type="entry name" value="P-loop containing nucleoside triphosphate hydrolases"/>
    <property type="match status" value="1"/>
</dbReference>
<accession>A0A369TF53</accession>
<dbReference type="GO" id="GO:0005524">
    <property type="term" value="F:ATP binding"/>
    <property type="evidence" value="ECO:0007669"/>
    <property type="project" value="UniProtKB-KW"/>
</dbReference>
<comment type="caution">
    <text evidence="6">The sequence shown here is derived from an EMBL/GenBank/DDBJ whole genome shotgun (WGS) entry which is preliminary data.</text>
</comment>
<keyword evidence="4 6" id="KW-0067">ATP-binding</keyword>
<evidence type="ECO:0000313" key="6">
    <source>
        <dbReference type="EMBL" id="RDD63880.1"/>
    </source>
</evidence>
<dbReference type="SMART" id="SM00382">
    <property type="entry name" value="AAA"/>
    <property type="match status" value="1"/>
</dbReference>
<reference evidence="6 7" key="1">
    <citation type="submission" date="2018-07" db="EMBL/GenBank/DDBJ databases">
        <title>Venubactetium sediminum gen. nov., sp. nov., isolated from a marine solar saltern.</title>
        <authorList>
            <person name="Wang S."/>
        </authorList>
    </citation>
    <scope>NUCLEOTIDE SEQUENCE [LARGE SCALE GENOMIC DNA]</scope>
    <source>
        <strain evidence="6 7">WD2A32</strain>
    </source>
</reference>
<organism evidence="6 7">
    <name type="scientific">Ferruginivarius sediminum</name>
    <dbReference type="NCBI Taxonomy" id="2661937"/>
    <lineage>
        <taxon>Bacteria</taxon>
        <taxon>Pseudomonadati</taxon>
        <taxon>Pseudomonadota</taxon>
        <taxon>Alphaproteobacteria</taxon>
        <taxon>Rhodospirillales</taxon>
        <taxon>Rhodospirillaceae</taxon>
        <taxon>Ferruginivarius</taxon>
    </lineage>
</organism>
<dbReference type="InterPro" id="IPR003593">
    <property type="entry name" value="AAA+_ATPase"/>
</dbReference>
<dbReference type="Gene3D" id="3.40.50.300">
    <property type="entry name" value="P-loop containing nucleotide triphosphate hydrolases"/>
    <property type="match status" value="1"/>
</dbReference>
<evidence type="ECO:0000256" key="4">
    <source>
        <dbReference type="ARBA" id="ARBA00022840"/>
    </source>
</evidence>
<sequence length="253" mass="27112">MEHYGKAPAVRIQGARLAYGGHLLFDKLNLEIPAARTTCLLGPSGVGKTSLLRLVAGLAADSEGTVADAAGRPLDGRIAYMAQQDLLLPWLSALDNVLIGSRLRGETVGEAERRRAHDLLVRVGLGGRTDARPAALSGGMRQRVALARTLMEDRPVVLMDEPFSGLDAITRYELQALAAEVLTGRTVLVVTHDPLEALRLGHRLLVLAGRPAVLDDSVQPPDDAPPRDAARQDVLALQARLLDRLSLALEATR</sequence>
<keyword evidence="7" id="KW-1185">Reference proteome</keyword>
<dbReference type="EMBL" id="QPMH01000001">
    <property type="protein sequence ID" value="RDD63880.1"/>
    <property type="molecule type" value="Genomic_DNA"/>
</dbReference>
<dbReference type="GO" id="GO:0016887">
    <property type="term" value="F:ATP hydrolysis activity"/>
    <property type="evidence" value="ECO:0007669"/>
    <property type="project" value="InterPro"/>
</dbReference>